<proteinExistence type="predicted"/>
<dbReference type="AlphaFoldDB" id="A0A4D6LYF9"/>
<dbReference type="EMBL" id="CP039349">
    <property type="protein sequence ID" value="QCD93570.1"/>
    <property type="molecule type" value="Genomic_DNA"/>
</dbReference>
<reference evidence="1 2" key="1">
    <citation type="submission" date="2019-04" db="EMBL/GenBank/DDBJ databases">
        <title>An improved genome assembly and genetic linkage map for asparagus bean, Vigna unguiculata ssp. sesquipedialis.</title>
        <authorList>
            <person name="Xia Q."/>
            <person name="Zhang R."/>
            <person name="Dong Y."/>
        </authorList>
    </citation>
    <scope>NUCLEOTIDE SEQUENCE [LARGE SCALE GENOMIC DNA]</scope>
    <source>
        <tissue evidence="1">Leaf</tissue>
    </source>
</reference>
<evidence type="ECO:0000313" key="2">
    <source>
        <dbReference type="Proteomes" id="UP000501690"/>
    </source>
</evidence>
<keyword evidence="2" id="KW-1185">Reference proteome</keyword>
<organism evidence="1 2">
    <name type="scientific">Vigna unguiculata</name>
    <name type="common">Cowpea</name>
    <dbReference type="NCBI Taxonomy" id="3917"/>
    <lineage>
        <taxon>Eukaryota</taxon>
        <taxon>Viridiplantae</taxon>
        <taxon>Streptophyta</taxon>
        <taxon>Embryophyta</taxon>
        <taxon>Tracheophyta</taxon>
        <taxon>Spermatophyta</taxon>
        <taxon>Magnoliopsida</taxon>
        <taxon>eudicotyledons</taxon>
        <taxon>Gunneridae</taxon>
        <taxon>Pentapetalae</taxon>
        <taxon>rosids</taxon>
        <taxon>fabids</taxon>
        <taxon>Fabales</taxon>
        <taxon>Fabaceae</taxon>
        <taxon>Papilionoideae</taxon>
        <taxon>50 kb inversion clade</taxon>
        <taxon>NPAAA clade</taxon>
        <taxon>indigoferoid/millettioid clade</taxon>
        <taxon>Phaseoleae</taxon>
        <taxon>Vigna</taxon>
    </lineage>
</organism>
<name>A0A4D6LYF9_VIGUN</name>
<evidence type="ECO:0000313" key="1">
    <source>
        <dbReference type="EMBL" id="QCD93570.1"/>
    </source>
</evidence>
<protein>
    <submittedName>
        <fullName evidence="1">Uncharacterized protein</fullName>
    </submittedName>
</protein>
<sequence length="312" mass="35264">MHYENECVKLGTKVESRVQQAEANQMLILKALRQRRASLRERSSQTLMRRMARESKYKKCAFCHFYIAEGLAQRIANGDVPETIEGKKGEKNSRRRTKQWMERFARQALGDIENLANVEPAQALNIPAIPVGPLLATIYPLASYPPYVLSWLNSQILAQDMMDQKLFEKLVLNNFGEAVIGGEKQQKKNEAMDGKIRKAGVEPAQALNIPAIPVGPLLATIYPLASYPPYVLSWLNSQILAQDMMDQKLFEKLVLNNFDGLVHNSDKEFVSTTMKHCTFRSQLAASDKAWCSYNFQHHVSAKNCLAVSYAAR</sequence>
<accession>A0A4D6LYF9</accession>
<dbReference type="Proteomes" id="UP000501690">
    <property type="component" value="Linkage Group LG5"/>
</dbReference>
<gene>
    <name evidence="1" type="ORF">DEO72_LG5g1645</name>
</gene>